<dbReference type="GO" id="GO:0009691">
    <property type="term" value="P:cytokinin biosynthetic process"/>
    <property type="evidence" value="ECO:0007669"/>
    <property type="project" value="UniProtKB-UniRule"/>
</dbReference>
<dbReference type="SUPFAM" id="SSF102405">
    <property type="entry name" value="MCP/YpsA-like"/>
    <property type="match status" value="1"/>
</dbReference>
<comment type="catalytic activity">
    <reaction evidence="2">
        <text>9-ribosyl-trans-zeatin 5'-phosphate + H2O = trans-zeatin + D-ribose 5-phosphate</text>
        <dbReference type="Rhea" id="RHEA:48564"/>
        <dbReference type="ChEBI" id="CHEBI:15377"/>
        <dbReference type="ChEBI" id="CHEBI:16522"/>
        <dbReference type="ChEBI" id="CHEBI:78346"/>
        <dbReference type="ChEBI" id="CHEBI:87947"/>
        <dbReference type="EC" id="3.2.2.n1"/>
    </reaction>
</comment>
<reference evidence="3" key="1">
    <citation type="submission" date="2020-08" db="EMBL/GenBank/DDBJ databases">
        <title>Whole genome shotgun sequence of Polymorphospora rubra NBRC 101157.</title>
        <authorList>
            <person name="Komaki H."/>
            <person name="Tamura T."/>
        </authorList>
    </citation>
    <scope>NUCLEOTIDE SEQUENCE</scope>
    <source>
        <strain evidence="3">NBRC 101157</strain>
    </source>
</reference>
<dbReference type="GO" id="GO:0016799">
    <property type="term" value="F:hydrolase activity, hydrolyzing N-glycosyl compounds"/>
    <property type="evidence" value="ECO:0007669"/>
    <property type="project" value="TreeGrafter"/>
</dbReference>
<dbReference type="PANTHER" id="PTHR31223:SF70">
    <property type="entry name" value="LOG FAMILY PROTEIN YJL055W"/>
    <property type="match status" value="1"/>
</dbReference>
<dbReference type="InterPro" id="IPR005269">
    <property type="entry name" value="LOG"/>
</dbReference>
<evidence type="ECO:0000313" key="4">
    <source>
        <dbReference type="Proteomes" id="UP000680866"/>
    </source>
</evidence>
<sequence>MAAICVFCASSRTLDRRFLDLADQAGREIARRGHTLVSGGGCVGMMGAVADGARAGGGRTVGVIPQALVDLEVADTHSDELVVTVDMASRKTVMIDKSDAFLTLPGGLGTLDELFEVWTTATLAMHRKPIVLVDSEGFYAGLVDWLAGLPDLRFAKQAAIDLLVVVDSVPAALDAIEERLG</sequence>
<keyword evidence="2" id="KW-0203">Cytokinin biosynthesis</keyword>
<dbReference type="Gene3D" id="3.40.50.450">
    <property type="match status" value="1"/>
</dbReference>
<dbReference type="GO" id="GO:0005829">
    <property type="term" value="C:cytosol"/>
    <property type="evidence" value="ECO:0007669"/>
    <property type="project" value="TreeGrafter"/>
</dbReference>
<evidence type="ECO:0000256" key="2">
    <source>
        <dbReference type="RuleBase" id="RU363015"/>
    </source>
</evidence>
<dbReference type="AlphaFoldDB" id="A0A810N435"/>
<dbReference type="RefSeq" id="WP_212826626.1">
    <property type="nucleotide sequence ID" value="NZ_AP023359.1"/>
</dbReference>
<keyword evidence="2" id="KW-0378">Hydrolase</keyword>
<dbReference type="PANTHER" id="PTHR31223">
    <property type="entry name" value="LOG FAMILY PROTEIN YJL055W"/>
    <property type="match status" value="1"/>
</dbReference>
<gene>
    <name evidence="3" type="ORF">Prubr_34940</name>
</gene>
<proteinExistence type="inferred from homology"/>
<dbReference type="NCBIfam" id="TIGR00730">
    <property type="entry name" value="Rossman fold protein, TIGR00730 family"/>
    <property type="match status" value="1"/>
</dbReference>
<evidence type="ECO:0000256" key="1">
    <source>
        <dbReference type="ARBA" id="ARBA00006763"/>
    </source>
</evidence>
<dbReference type="InterPro" id="IPR031100">
    <property type="entry name" value="LOG_fam"/>
</dbReference>
<comment type="catalytic activity">
    <reaction evidence="2">
        <text>N(6)-(dimethylallyl)adenosine 5'-phosphate + H2O = N(6)-dimethylallyladenine + D-ribose 5-phosphate</text>
        <dbReference type="Rhea" id="RHEA:48560"/>
        <dbReference type="ChEBI" id="CHEBI:15377"/>
        <dbReference type="ChEBI" id="CHEBI:17660"/>
        <dbReference type="ChEBI" id="CHEBI:57526"/>
        <dbReference type="ChEBI" id="CHEBI:78346"/>
        <dbReference type="EC" id="3.2.2.n1"/>
    </reaction>
</comment>
<comment type="similarity">
    <text evidence="1 2">Belongs to the LOG family.</text>
</comment>
<dbReference type="EC" id="3.2.2.n1" evidence="2"/>
<dbReference type="EMBL" id="AP023359">
    <property type="protein sequence ID" value="BCJ66473.1"/>
    <property type="molecule type" value="Genomic_DNA"/>
</dbReference>
<keyword evidence="4" id="KW-1185">Reference proteome</keyword>
<accession>A0A810N435</accession>
<evidence type="ECO:0000313" key="3">
    <source>
        <dbReference type="EMBL" id="BCJ66473.1"/>
    </source>
</evidence>
<name>A0A810N435_9ACTN</name>
<dbReference type="Pfam" id="PF03641">
    <property type="entry name" value="Lysine_decarbox"/>
    <property type="match status" value="1"/>
</dbReference>
<dbReference type="KEGG" id="pry:Prubr_34940"/>
<organism evidence="3 4">
    <name type="scientific">Polymorphospora rubra</name>
    <dbReference type="NCBI Taxonomy" id="338584"/>
    <lineage>
        <taxon>Bacteria</taxon>
        <taxon>Bacillati</taxon>
        <taxon>Actinomycetota</taxon>
        <taxon>Actinomycetes</taxon>
        <taxon>Micromonosporales</taxon>
        <taxon>Micromonosporaceae</taxon>
        <taxon>Polymorphospora</taxon>
    </lineage>
</organism>
<protein>
    <recommendedName>
        <fullName evidence="2">Cytokinin riboside 5'-monophosphate phosphoribohydrolase</fullName>
        <ecNumber evidence="2">3.2.2.n1</ecNumber>
    </recommendedName>
</protein>
<dbReference type="Proteomes" id="UP000680866">
    <property type="component" value="Chromosome"/>
</dbReference>